<dbReference type="PANTHER" id="PTHR12526:SF637">
    <property type="entry name" value="GLYCOSYLTRANSFERASE EPSF-RELATED"/>
    <property type="match status" value="1"/>
</dbReference>
<keyword evidence="4" id="KW-1185">Reference proteome</keyword>
<dbReference type="EMBL" id="JABBXH010000003">
    <property type="protein sequence ID" value="NMP32094.1"/>
    <property type="molecule type" value="Genomic_DNA"/>
</dbReference>
<dbReference type="GO" id="GO:0016757">
    <property type="term" value="F:glycosyltransferase activity"/>
    <property type="evidence" value="ECO:0007669"/>
    <property type="project" value="InterPro"/>
</dbReference>
<keyword evidence="3" id="KW-0808">Transferase</keyword>
<dbReference type="GO" id="GO:1901135">
    <property type="term" value="P:carbohydrate derivative metabolic process"/>
    <property type="evidence" value="ECO:0007669"/>
    <property type="project" value="UniProtKB-ARBA"/>
</dbReference>
<sequence length="363" mass="40362">MKASIVHIVQHLKPGGIESFALEFQRAASAYYNVHIISLERSNCQSVKGKYHEAGQFVHILNKAPGWQPSIILKIKELLKSIDPMYVHTHHIGPLIYGGLAARLSGIDCVIHTEHDAWHLMQTKRRLLQDCFLKVVRPVFVADADFVAKQIKTTLPDVNPYVIANGVDTEHFTPTPIAKHVLREQAGLPKELKFVGCAARLEPVKSHDTLIDAVAKLPESVGLLLAGDGSLKEYLLRKVKKMGLLHRIFFLGHIEDMRSFYQLLDVFCLSSSNEGLPLAPMEAQACNIPVVITDVGGSKEAICNSTGHVVAPNDSIQLSKALFNCLNKQLVKSPREFVERERSIKTMITQYITLSQPSLRGKL</sequence>
<dbReference type="InterPro" id="IPR001296">
    <property type="entry name" value="Glyco_trans_1"/>
</dbReference>
<proteinExistence type="predicted"/>
<organism evidence="3 4">
    <name type="scientific">Thalassotalea algicola</name>
    <dbReference type="NCBI Taxonomy" id="2716224"/>
    <lineage>
        <taxon>Bacteria</taxon>
        <taxon>Pseudomonadati</taxon>
        <taxon>Pseudomonadota</taxon>
        <taxon>Gammaproteobacteria</taxon>
        <taxon>Alteromonadales</taxon>
        <taxon>Colwelliaceae</taxon>
        <taxon>Thalassotalea</taxon>
    </lineage>
</organism>
<feature type="domain" description="Glycosyltransferase subfamily 4-like N-terminal" evidence="2">
    <location>
        <begin position="14"/>
        <end position="170"/>
    </location>
</feature>
<dbReference type="PANTHER" id="PTHR12526">
    <property type="entry name" value="GLYCOSYLTRANSFERASE"/>
    <property type="match status" value="1"/>
</dbReference>
<evidence type="ECO:0000313" key="3">
    <source>
        <dbReference type="EMBL" id="NMP32094.1"/>
    </source>
</evidence>
<gene>
    <name evidence="3" type="ORF">HII17_10990</name>
</gene>
<evidence type="ECO:0000259" key="2">
    <source>
        <dbReference type="Pfam" id="PF13439"/>
    </source>
</evidence>
<dbReference type="Proteomes" id="UP000568664">
    <property type="component" value="Unassembled WGS sequence"/>
</dbReference>
<reference evidence="3 4" key="1">
    <citation type="submission" date="2020-04" db="EMBL/GenBank/DDBJ databases">
        <title>Thalassotalea sp. M1531, isolated from the surface of marine red alga.</title>
        <authorList>
            <person name="Pang L."/>
            <person name="Lu D.-C."/>
        </authorList>
    </citation>
    <scope>NUCLEOTIDE SEQUENCE [LARGE SCALE GENOMIC DNA]</scope>
    <source>
        <strain evidence="3 4">M1531</strain>
    </source>
</reference>
<name>A0A7Y0LCL3_9GAMM</name>
<protein>
    <submittedName>
        <fullName evidence="3">Glycosyltransferase</fullName>
    </submittedName>
</protein>
<evidence type="ECO:0000259" key="1">
    <source>
        <dbReference type="Pfam" id="PF00534"/>
    </source>
</evidence>
<dbReference type="InterPro" id="IPR028098">
    <property type="entry name" value="Glyco_trans_4-like_N"/>
</dbReference>
<dbReference type="SUPFAM" id="SSF53756">
    <property type="entry name" value="UDP-Glycosyltransferase/glycogen phosphorylase"/>
    <property type="match status" value="1"/>
</dbReference>
<dbReference type="Pfam" id="PF13439">
    <property type="entry name" value="Glyco_transf_4"/>
    <property type="match status" value="1"/>
</dbReference>
<accession>A0A7Y0LCL3</accession>
<feature type="domain" description="Glycosyl transferase family 1" evidence="1">
    <location>
        <begin position="182"/>
        <end position="342"/>
    </location>
</feature>
<evidence type="ECO:0000313" key="4">
    <source>
        <dbReference type="Proteomes" id="UP000568664"/>
    </source>
</evidence>
<dbReference type="RefSeq" id="WP_169075413.1">
    <property type="nucleotide sequence ID" value="NZ_JABBXH010000003.1"/>
</dbReference>
<dbReference type="Pfam" id="PF00534">
    <property type="entry name" value="Glycos_transf_1"/>
    <property type="match status" value="1"/>
</dbReference>
<comment type="caution">
    <text evidence="3">The sequence shown here is derived from an EMBL/GenBank/DDBJ whole genome shotgun (WGS) entry which is preliminary data.</text>
</comment>
<dbReference type="Gene3D" id="3.40.50.2000">
    <property type="entry name" value="Glycogen Phosphorylase B"/>
    <property type="match status" value="2"/>
</dbReference>
<dbReference type="AlphaFoldDB" id="A0A7Y0LCL3"/>